<feature type="compositionally biased region" description="Polar residues" evidence="1">
    <location>
        <begin position="20"/>
        <end position="30"/>
    </location>
</feature>
<sequence>MADDIFEGLPPPTIHAIASESEQLSPSDNQGLPPVTMTPVLLPCHQERPQAREASRTS</sequence>
<feature type="region of interest" description="Disordered" evidence="1">
    <location>
        <begin position="19"/>
        <end position="58"/>
    </location>
</feature>
<gene>
    <name evidence="2" type="ORF">HPP92_006904</name>
</gene>
<dbReference type="Proteomes" id="UP000639772">
    <property type="component" value="Chromosome 3"/>
</dbReference>
<evidence type="ECO:0000313" key="2">
    <source>
        <dbReference type="EMBL" id="KAG0490041.1"/>
    </source>
</evidence>
<evidence type="ECO:0000313" key="3">
    <source>
        <dbReference type="Proteomes" id="UP000639772"/>
    </source>
</evidence>
<protein>
    <submittedName>
        <fullName evidence="2">Uncharacterized protein</fullName>
    </submittedName>
</protein>
<feature type="compositionally biased region" description="Basic and acidic residues" evidence="1">
    <location>
        <begin position="45"/>
        <end position="58"/>
    </location>
</feature>
<proteinExistence type="predicted"/>
<accession>A0A835RD11</accession>
<dbReference type="AlphaFoldDB" id="A0A835RD11"/>
<comment type="caution">
    <text evidence="2">The sequence shown here is derived from an EMBL/GenBank/DDBJ whole genome shotgun (WGS) entry which is preliminary data.</text>
</comment>
<reference evidence="2 3" key="1">
    <citation type="journal article" date="2020" name="Nat. Food">
        <title>A phased Vanilla planifolia genome enables genetic improvement of flavour and production.</title>
        <authorList>
            <person name="Hasing T."/>
            <person name="Tang H."/>
            <person name="Brym M."/>
            <person name="Khazi F."/>
            <person name="Huang T."/>
            <person name="Chambers A.H."/>
        </authorList>
    </citation>
    <scope>NUCLEOTIDE SEQUENCE [LARGE SCALE GENOMIC DNA]</scope>
    <source>
        <tissue evidence="2">Leaf</tissue>
    </source>
</reference>
<feature type="compositionally biased region" description="Low complexity" evidence="1">
    <location>
        <begin position="32"/>
        <end position="43"/>
    </location>
</feature>
<organism evidence="2 3">
    <name type="scientific">Vanilla planifolia</name>
    <name type="common">Vanilla</name>
    <dbReference type="NCBI Taxonomy" id="51239"/>
    <lineage>
        <taxon>Eukaryota</taxon>
        <taxon>Viridiplantae</taxon>
        <taxon>Streptophyta</taxon>
        <taxon>Embryophyta</taxon>
        <taxon>Tracheophyta</taxon>
        <taxon>Spermatophyta</taxon>
        <taxon>Magnoliopsida</taxon>
        <taxon>Liliopsida</taxon>
        <taxon>Asparagales</taxon>
        <taxon>Orchidaceae</taxon>
        <taxon>Vanilloideae</taxon>
        <taxon>Vanilleae</taxon>
        <taxon>Vanilla</taxon>
    </lineage>
</organism>
<dbReference type="EMBL" id="JADCNM010000003">
    <property type="protein sequence ID" value="KAG0490041.1"/>
    <property type="molecule type" value="Genomic_DNA"/>
</dbReference>
<evidence type="ECO:0000256" key="1">
    <source>
        <dbReference type="SAM" id="MobiDB-lite"/>
    </source>
</evidence>
<name>A0A835RD11_VANPL</name>